<reference evidence="2 3" key="1">
    <citation type="journal article" date="2012" name="Genome Biol.">
        <title>Genome and low-iron response of an oceanic diatom adapted to chronic iron limitation.</title>
        <authorList>
            <person name="Lommer M."/>
            <person name="Specht M."/>
            <person name="Roy A.S."/>
            <person name="Kraemer L."/>
            <person name="Andreson R."/>
            <person name="Gutowska M.A."/>
            <person name="Wolf J."/>
            <person name="Bergner S.V."/>
            <person name="Schilhabel M.B."/>
            <person name="Klostermeier U.C."/>
            <person name="Beiko R.G."/>
            <person name="Rosenstiel P."/>
            <person name="Hippler M."/>
            <person name="Laroche J."/>
        </authorList>
    </citation>
    <scope>NUCLEOTIDE SEQUENCE [LARGE SCALE GENOMIC DNA]</scope>
    <source>
        <strain evidence="2 3">CCMP1005</strain>
    </source>
</reference>
<comment type="caution">
    <text evidence="2">The sequence shown here is derived from an EMBL/GenBank/DDBJ whole genome shotgun (WGS) entry which is preliminary data.</text>
</comment>
<keyword evidence="3" id="KW-1185">Reference proteome</keyword>
<dbReference type="Proteomes" id="UP000266841">
    <property type="component" value="Unassembled WGS sequence"/>
</dbReference>
<feature type="non-terminal residue" evidence="2">
    <location>
        <position position="1"/>
    </location>
</feature>
<feature type="region of interest" description="Disordered" evidence="1">
    <location>
        <begin position="118"/>
        <end position="142"/>
    </location>
</feature>
<evidence type="ECO:0000256" key="1">
    <source>
        <dbReference type="SAM" id="MobiDB-lite"/>
    </source>
</evidence>
<protein>
    <submittedName>
        <fullName evidence="2">Uncharacterized protein</fullName>
    </submittedName>
</protein>
<proteinExistence type="predicted"/>
<name>K0SNQ4_THAOC</name>
<gene>
    <name evidence="2" type="ORF">THAOC_12478</name>
</gene>
<evidence type="ECO:0000313" key="3">
    <source>
        <dbReference type="Proteomes" id="UP000266841"/>
    </source>
</evidence>
<dbReference type="EMBL" id="AGNL01014680">
    <property type="protein sequence ID" value="EJK66594.1"/>
    <property type="molecule type" value="Genomic_DNA"/>
</dbReference>
<accession>K0SNQ4</accession>
<sequence length="142" mass="14636">KKVHLQHLVDVLLLGGLEIRDGFIEALLIQSRIGVLLVEEVPVLNGGGHRPQAVASYEAGPEVNLPGDPVLSLRGGEEADVSGDLSAETRVLDPADLAGSRLLGAGSSRDYVAEASALKRTVEPPQRDSGLGGPACPESGSA</sequence>
<organism evidence="2 3">
    <name type="scientific">Thalassiosira oceanica</name>
    <name type="common">Marine diatom</name>
    <dbReference type="NCBI Taxonomy" id="159749"/>
    <lineage>
        <taxon>Eukaryota</taxon>
        <taxon>Sar</taxon>
        <taxon>Stramenopiles</taxon>
        <taxon>Ochrophyta</taxon>
        <taxon>Bacillariophyta</taxon>
        <taxon>Coscinodiscophyceae</taxon>
        <taxon>Thalassiosirophycidae</taxon>
        <taxon>Thalassiosirales</taxon>
        <taxon>Thalassiosiraceae</taxon>
        <taxon>Thalassiosira</taxon>
    </lineage>
</organism>
<dbReference type="AlphaFoldDB" id="K0SNQ4"/>
<evidence type="ECO:0000313" key="2">
    <source>
        <dbReference type="EMBL" id="EJK66594.1"/>
    </source>
</evidence>